<feature type="signal peptide" evidence="1">
    <location>
        <begin position="1"/>
        <end position="16"/>
    </location>
</feature>
<dbReference type="Gene3D" id="2.30.180.10">
    <property type="entry name" value="FAS1 domain"/>
    <property type="match status" value="2"/>
</dbReference>
<comment type="caution">
    <text evidence="3">The sequence shown here is derived from an EMBL/GenBank/DDBJ whole genome shotgun (WGS) entry which is preliminary data.</text>
</comment>
<feature type="domain" description="FAS1" evidence="2">
    <location>
        <begin position="17"/>
        <end position="154"/>
    </location>
</feature>
<evidence type="ECO:0000256" key="1">
    <source>
        <dbReference type="SAM" id="SignalP"/>
    </source>
</evidence>
<feature type="chain" id="PRO_5044814435" description="FAS1 domain-containing protein" evidence="1">
    <location>
        <begin position="17"/>
        <end position="299"/>
    </location>
</feature>
<dbReference type="PROSITE" id="PS50213">
    <property type="entry name" value="FAS1"/>
    <property type="match status" value="2"/>
</dbReference>
<dbReference type="Proteomes" id="UP001634394">
    <property type="component" value="Unassembled WGS sequence"/>
</dbReference>
<dbReference type="EMBL" id="JBJQND010000016">
    <property type="protein sequence ID" value="KAL3847914.1"/>
    <property type="molecule type" value="Genomic_DNA"/>
</dbReference>
<dbReference type="Pfam" id="PF02469">
    <property type="entry name" value="Fasciclin"/>
    <property type="match status" value="2"/>
</dbReference>
<sequence>MQAACICLSLLTVAFGQQHNLADLAQGLGATTFIELATEAGMLDMLTMGGPFTIFCPTNEAFENLPGDVMERMKTDKQMLMDMMKYHLTSGMMMSSHLTNEMMIDSMMMMDGMPIGIRMNMYMHGMLMTANGSPIIKADQMATNGMIHMVGRVMFPMPMKSIPEEFMEPELSYLMTAIKTAGFASSLTGGPFTIFAPSNDAFMKLPPGELQMLMANKTALTEVLTYHMVDGTFWSASFHNGMSIPTFEGQNLMINTDGMKVMVNNADVMIADIACTNGVIHMINSVLMPHMMYRSPVLI</sequence>
<reference evidence="3 4" key="1">
    <citation type="submission" date="2024-11" db="EMBL/GenBank/DDBJ databases">
        <title>Chromosome-level genome assembly of the freshwater bivalve Anodonta woodiana.</title>
        <authorList>
            <person name="Chen X."/>
        </authorList>
    </citation>
    <scope>NUCLEOTIDE SEQUENCE [LARGE SCALE GENOMIC DNA]</scope>
    <source>
        <strain evidence="3">MN2024</strain>
        <tissue evidence="3">Gills</tissue>
    </source>
</reference>
<dbReference type="PANTHER" id="PTHR10900">
    <property type="entry name" value="PERIOSTIN-RELATED"/>
    <property type="match status" value="1"/>
</dbReference>
<dbReference type="InterPro" id="IPR036378">
    <property type="entry name" value="FAS1_dom_sf"/>
</dbReference>
<keyword evidence="1" id="KW-0732">Signal</keyword>
<organism evidence="3 4">
    <name type="scientific">Sinanodonta woodiana</name>
    <name type="common">Chinese pond mussel</name>
    <name type="synonym">Anodonta woodiana</name>
    <dbReference type="NCBI Taxonomy" id="1069815"/>
    <lineage>
        <taxon>Eukaryota</taxon>
        <taxon>Metazoa</taxon>
        <taxon>Spiralia</taxon>
        <taxon>Lophotrochozoa</taxon>
        <taxon>Mollusca</taxon>
        <taxon>Bivalvia</taxon>
        <taxon>Autobranchia</taxon>
        <taxon>Heteroconchia</taxon>
        <taxon>Palaeoheterodonta</taxon>
        <taxon>Unionida</taxon>
        <taxon>Unionoidea</taxon>
        <taxon>Unionidae</taxon>
        <taxon>Unioninae</taxon>
        <taxon>Sinanodonta</taxon>
    </lineage>
</organism>
<keyword evidence="4" id="KW-1185">Reference proteome</keyword>
<evidence type="ECO:0000259" key="2">
    <source>
        <dbReference type="PROSITE" id="PS50213"/>
    </source>
</evidence>
<dbReference type="InterPro" id="IPR000782">
    <property type="entry name" value="FAS1_domain"/>
</dbReference>
<evidence type="ECO:0000313" key="3">
    <source>
        <dbReference type="EMBL" id="KAL3847914.1"/>
    </source>
</evidence>
<dbReference type="SMART" id="SM00554">
    <property type="entry name" value="FAS1"/>
    <property type="match status" value="2"/>
</dbReference>
<name>A0ABD3UEH1_SINWO</name>
<dbReference type="SUPFAM" id="SSF82153">
    <property type="entry name" value="FAS1 domain"/>
    <property type="match status" value="2"/>
</dbReference>
<dbReference type="AlphaFoldDB" id="A0ABD3UEH1"/>
<dbReference type="InterPro" id="IPR050904">
    <property type="entry name" value="Adhesion/Biosynth-related"/>
</dbReference>
<proteinExistence type="predicted"/>
<dbReference type="PANTHER" id="PTHR10900:SF77">
    <property type="entry name" value="FI19380P1"/>
    <property type="match status" value="1"/>
</dbReference>
<dbReference type="FunFam" id="2.30.180.10:FF:000032">
    <property type="entry name" value="Fasciclin domain-containing protein, putative"/>
    <property type="match status" value="2"/>
</dbReference>
<accession>A0ABD3UEH1</accession>
<feature type="domain" description="FAS1" evidence="2">
    <location>
        <begin position="158"/>
        <end position="287"/>
    </location>
</feature>
<gene>
    <name evidence="3" type="ORF">ACJMK2_018804</name>
</gene>
<protein>
    <recommendedName>
        <fullName evidence="2">FAS1 domain-containing protein</fullName>
    </recommendedName>
</protein>
<evidence type="ECO:0000313" key="4">
    <source>
        <dbReference type="Proteomes" id="UP001634394"/>
    </source>
</evidence>